<gene>
    <name evidence="1" type="ORF">PXEA_LOCUS30853</name>
</gene>
<dbReference type="PANTHER" id="PTHR14234:SF19">
    <property type="entry name" value="RIM-BINDING PROTEIN, ISOFORM F"/>
    <property type="match status" value="1"/>
</dbReference>
<dbReference type="Proteomes" id="UP000784294">
    <property type="component" value="Unassembled WGS sequence"/>
</dbReference>
<accession>A0A448XIF5</accession>
<keyword evidence="2" id="KW-1185">Reference proteome</keyword>
<evidence type="ECO:0000313" key="1">
    <source>
        <dbReference type="EMBL" id="VEL37413.1"/>
    </source>
</evidence>
<dbReference type="GO" id="GO:0007274">
    <property type="term" value="P:neuromuscular synaptic transmission"/>
    <property type="evidence" value="ECO:0007669"/>
    <property type="project" value="TreeGrafter"/>
</dbReference>
<name>A0A448XIF5_9PLAT</name>
<dbReference type="OrthoDB" id="4158657at2759"/>
<dbReference type="PANTHER" id="PTHR14234">
    <property type="entry name" value="RIM BINDING PROTEIN-RELATED"/>
    <property type="match status" value="1"/>
</dbReference>
<dbReference type="Gene3D" id="2.30.30.40">
    <property type="entry name" value="SH3 Domains"/>
    <property type="match status" value="1"/>
</dbReference>
<dbReference type="InterPro" id="IPR040325">
    <property type="entry name" value="RIMBP1/2/3"/>
</dbReference>
<reference evidence="1" key="1">
    <citation type="submission" date="2018-11" db="EMBL/GenBank/DDBJ databases">
        <authorList>
            <consortium name="Pathogen Informatics"/>
        </authorList>
    </citation>
    <scope>NUCLEOTIDE SEQUENCE</scope>
</reference>
<dbReference type="SUPFAM" id="SSF50044">
    <property type="entry name" value="SH3-domain"/>
    <property type="match status" value="1"/>
</dbReference>
<protein>
    <recommendedName>
        <fullName evidence="3">SH3 domain-containing protein</fullName>
    </recommendedName>
</protein>
<proteinExistence type="predicted"/>
<evidence type="ECO:0008006" key="3">
    <source>
        <dbReference type="Google" id="ProtNLM"/>
    </source>
</evidence>
<dbReference type="AlphaFoldDB" id="A0A448XIF5"/>
<organism evidence="1 2">
    <name type="scientific">Protopolystoma xenopodis</name>
    <dbReference type="NCBI Taxonomy" id="117903"/>
    <lineage>
        <taxon>Eukaryota</taxon>
        <taxon>Metazoa</taxon>
        <taxon>Spiralia</taxon>
        <taxon>Lophotrochozoa</taxon>
        <taxon>Platyhelminthes</taxon>
        <taxon>Monogenea</taxon>
        <taxon>Polyopisthocotylea</taxon>
        <taxon>Polystomatidea</taxon>
        <taxon>Polystomatidae</taxon>
        <taxon>Protopolystoma</taxon>
    </lineage>
</organism>
<comment type="caution">
    <text evidence="1">The sequence shown here is derived from an EMBL/GenBank/DDBJ whole genome shotgun (WGS) entry which is preliminary data.</text>
</comment>
<dbReference type="GO" id="GO:0045202">
    <property type="term" value="C:synapse"/>
    <property type="evidence" value="ECO:0007669"/>
    <property type="project" value="GOC"/>
</dbReference>
<sequence length="108" mass="12233">MLRYNHTSRPGVYPFGYEHRVNEMVNGGSAFDELAGRSAIMAQDGLGEPDMESEMRIFVALYDYDPATMSPNPDALQEELPFREGQLIKVCCYQDIFKLNLFLLTSTS</sequence>
<dbReference type="InterPro" id="IPR036028">
    <property type="entry name" value="SH3-like_dom_sf"/>
</dbReference>
<evidence type="ECO:0000313" key="2">
    <source>
        <dbReference type="Proteomes" id="UP000784294"/>
    </source>
</evidence>
<dbReference type="EMBL" id="CAAALY010254899">
    <property type="protein sequence ID" value="VEL37413.1"/>
    <property type="molecule type" value="Genomic_DNA"/>
</dbReference>